<feature type="region of interest" description="Disordered" evidence="4">
    <location>
        <begin position="225"/>
        <end position="488"/>
    </location>
</feature>
<dbReference type="SMART" id="SM00360">
    <property type="entry name" value="RRM"/>
    <property type="match status" value="3"/>
</dbReference>
<dbReference type="PANTHER" id="PTHR13976">
    <property type="entry name" value="HETEROGENEOUS NUCLEAR RIBONUCLEOPROTEIN-RELATED"/>
    <property type="match status" value="1"/>
</dbReference>
<feature type="compositionally biased region" description="Gly residues" evidence="4">
    <location>
        <begin position="385"/>
        <end position="400"/>
    </location>
</feature>
<dbReference type="GO" id="GO:0005654">
    <property type="term" value="C:nucleoplasm"/>
    <property type="evidence" value="ECO:0000318"/>
    <property type="project" value="GO_Central"/>
</dbReference>
<dbReference type="AlphaFoldDB" id="A8WW35"/>
<reference evidence="6 7" key="1">
    <citation type="journal article" date="2003" name="PLoS Biol.">
        <title>The genome sequence of Caenorhabditis briggsae: a platform for comparative genomics.</title>
        <authorList>
            <person name="Stein L.D."/>
            <person name="Bao Z."/>
            <person name="Blasiar D."/>
            <person name="Blumenthal T."/>
            <person name="Brent M.R."/>
            <person name="Chen N."/>
            <person name="Chinwalla A."/>
            <person name="Clarke L."/>
            <person name="Clee C."/>
            <person name="Coghlan A."/>
            <person name="Coulson A."/>
            <person name="D'Eustachio P."/>
            <person name="Fitch D.H."/>
            <person name="Fulton L.A."/>
            <person name="Fulton R.E."/>
            <person name="Griffiths-Jones S."/>
            <person name="Harris T.W."/>
            <person name="Hillier L.W."/>
            <person name="Kamath R."/>
            <person name="Kuwabara P.E."/>
            <person name="Mardis E.R."/>
            <person name="Marra M.A."/>
            <person name="Miner T.L."/>
            <person name="Minx P."/>
            <person name="Mullikin J.C."/>
            <person name="Plumb R.W."/>
            <person name="Rogers J."/>
            <person name="Schein J.E."/>
            <person name="Sohrmann M."/>
            <person name="Spieth J."/>
            <person name="Stajich J.E."/>
            <person name="Wei C."/>
            <person name="Willey D."/>
            <person name="Wilson R.K."/>
            <person name="Durbin R."/>
            <person name="Waterston R.H."/>
        </authorList>
    </citation>
    <scope>NUCLEOTIDE SEQUENCE [LARGE SCALE GENOMIC DNA]</scope>
    <source>
        <strain evidence="6 7">AF16</strain>
    </source>
</reference>
<evidence type="ECO:0000313" key="8">
    <source>
        <dbReference type="WormBase" id="CBG04052"/>
    </source>
</evidence>
<feature type="domain" description="RRM" evidence="5">
    <location>
        <begin position="5"/>
        <end position="95"/>
    </location>
</feature>
<feature type="compositionally biased region" description="Basic and acidic residues" evidence="4">
    <location>
        <begin position="364"/>
        <end position="376"/>
    </location>
</feature>
<feature type="compositionally biased region" description="Basic and acidic residues" evidence="4">
    <location>
        <begin position="317"/>
        <end position="356"/>
    </location>
</feature>
<dbReference type="InterPro" id="IPR012677">
    <property type="entry name" value="Nucleotide-bd_a/b_plait_sf"/>
</dbReference>
<dbReference type="eggNOG" id="KOG4211">
    <property type="taxonomic scope" value="Eukaryota"/>
</dbReference>
<gene>
    <name evidence="8" type="primary">hrpf-1</name>
    <name evidence="6" type="synonym">Cbr-hrpf-1</name>
    <name evidence="8" type="ORF">CBG04052</name>
    <name evidence="6" type="ORF">CBG_04052</name>
</gene>
<accession>A8WW35</accession>
<dbReference type="InParanoid" id="A8WW35"/>
<protein>
    <submittedName>
        <fullName evidence="6">Protein CBR-HRPF-1</fullName>
    </submittedName>
</protein>
<evidence type="ECO:0000256" key="1">
    <source>
        <dbReference type="ARBA" id="ARBA00022737"/>
    </source>
</evidence>
<dbReference type="EMBL" id="HE600906">
    <property type="protein sequence ID" value="CAP24844.2"/>
    <property type="molecule type" value="Genomic_DNA"/>
</dbReference>
<name>A8WW35_CAEBR</name>
<feature type="region of interest" description="Disordered" evidence="4">
    <location>
        <begin position="94"/>
        <end position="134"/>
    </location>
</feature>
<organism evidence="6 7">
    <name type="scientific">Caenorhabditis briggsae</name>
    <dbReference type="NCBI Taxonomy" id="6238"/>
    <lineage>
        <taxon>Eukaryota</taxon>
        <taxon>Metazoa</taxon>
        <taxon>Ecdysozoa</taxon>
        <taxon>Nematoda</taxon>
        <taxon>Chromadorea</taxon>
        <taxon>Rhabditida</taxon>
        <taxon>Rhabditina</taxon>
        <taxon>Rhabditomorpha</taxon>
        <taxon>Rhabditoidea</taxon>
        <taxon>Rhabditidae</taxon>
        <taxon>Peloderinae</taxon>
        <taxon>Caenorhabditis</taxon>
    </lineage>
</organism>
<dbReference type="Gene3D" id="3.30.70.330">
    <property type="match status" value="3"/>
</dbReference>
<dbReference type="CDD" id="cd12254">
    <property type="entry name" value="RRM_hnRNPH_ESRPs_RBM12_like"/>
    <property type="match status" value="3"/>
</dbReference>
<feature type="compositionally biased region" description="Basic and acidic residues" evidence="4">
    <location>
        <begin position="258"/>
        <end position="270"/>
    </location>
</feature>
<feature type="compositionally biased region" description="Basic and acidic residues" evidence="4">
    <location>
        <begin position="458"/>
        <end position="471"/>
    </location>
</feature>
<dbReference type="Proteomes" id="UP000008549">
    <property type="component" value="Unassembled WGS sequence"/>
</dbReference>
<reference evidence="6 7" key="2">
    <citation type="journal article" date="2011" name="PLoS Genet.">
        <title>Caenorhabditis briggsae recombinant inbred line genotypes reveal inter-strain incompatibility and the evolution of recombination.</title>
        <authorList>
            <person name="Ross J.A."/>
            <person name="Koboldt D.C."/>
            <person name="Staisch J.E."/>
            <person name="Chamberlin H.M."/>
            <person name="Gupta B.P."/>
            <person name="Miller R.D."/>
            <person name="Baird S.E."/>
            <person name="Haag E.S."/>
        </authorList>
    </citation>
    <scope>NUCLEOTIDE SEQUENCE [LARGE SCALE GENOMIC DNA]</scope>
    <source>
        <strain evidence="6 7">AF16</strain>
    </source>
</reference>
<feature type="compositionally biased region" description="Basic and acidic residues" evidence="4">
    <location>
        <begin position="95"/>
        <end position="120"/>
    </location>
</feature>
<evidence type="ECO:0000259" key="5">
    <source>
        <dbReference type="PROSITE" id="PS50102"/>
    </source>
</evidence>
<dbReference type="GO" id="GO:0003723">
    <property type="term" value="F:RNA binding"/>
    <property type="evidence" value="ECO:0000318"/>
    <property type="project" value="GO_Central"/>
</dbReference>
<dbReference type="GO" id="GO:0043484">
    <property type="term" value="P:regulation of RNA splicing"/>
    <property type="evidence" value="ECO:0000318"/>
    <property type="project" value="GO_Central"/>
</dbReference>
<dbReference type="HOGENOM" id="CLU_479166_0_0_1"/>
<evidence type="ECO:0000313" key="6">
    <source>
        <dbReference type="EMBL" id="CAP24844.2"/>
    </source>
</evidence>
<dbReference type="WormBase" id="CBG04052">
    <property type="protein sequence ID" value="CBP14970"/>
    <property type="gene ID" value="WBGene00026798"/>
    <property type="gene designation" value="Cbr-hrpf-1"/>
</dbReference>
<dbReference type="InterPro" id="IPR035979">
    <property type="entry name" value="RBD_domain_sf"/>
</dbReference>
<keyword evidence="1" id="KW-0677">Repeat</keyword>
<proteinExistence type="predicted"/>
<dbReference type="Pfam" id="PF00076">
    <property type="entry name" value="RRM_1"/>
    <property type="match status" value="1"/>
</dbReference>
<evidence type="ECO:0000256" key="4">
    <source>
        <dbReference type="SAM" id="MobiDB-lite"/>
    </source>
</evidence>
<feature type="compositionally biased region" description="Low complexity" evidence="4">
    <location>
        <begin position="401"/>
        <end position="418"/>
    </location>
</feature>
<keyword evidence="7" id="KW-1185">Reference proteome</keyword>
<dbReference type="InterPro" id="IPR050666">
    <property type="entry name" value="ESRP"/>
</dbReference>
<dbReference type="STRING" id="6238.A8WW35"/>
<dbReference type="GO" id="GO:1990904">
    <property type="term" value="C:ribonucleoprotein complex"/>
    <property type="evidence" value="ECO:0000318"/>
    <property type="project" value="GO_Central"/>
</dbReference>
<dbReference type="SUPFAM" id="SSF54928">
    <property type="entry name" value="RNA-binding domain, RBD"/>
    <property type="match status" value="3"/>
</dbReference>
<evidence type="ECO:0000256" key="3">
    <source>
        <dbReference type="PROSITE-ProRule" id="PRU00176"/>
    </source>
</evidence>
<dbReference type="PROSITE" id="PS50102">
    <property type="entry name" value="RRM"/>
    <property type="match status" value="1"/>
</dbReference>
<feature type="compositionally biased region" description="Low complexity" evidence="4">
    <location>
        <begin position="283"/>
        <end position="301"/>
    </location>
</feature>
<dbReference type="FunCoup" id="A8WW35">
    <property type="interactions" value="303"/>
</dbReference>
<sequence length="572" mass="64549">MSTEFQVQCRGLPWEATEQDLRDFFGNNGIASLDIPIRNGRTSGDATVTFTNEDDYRQALKKDREHLGSRFVIWERFIISSNKGYRYIEVFPMDEPPRRRGDRNDFRPRGGGPPRDRFSDRGSGQRTGPSTDPIVRLRGLPFSVTIRDINDFLAPLPIVRDGILLPDQQRARIAGEAYVVFDSLESVQIAKQRHMKNIGHRYIEVFEATQRELSRFADDNGLRVPRIGPSPFVSSPPSGPPRGAYDPYGQVDSYNRASEYRRAEPEDPYGRARAPAPDFSSRAPYDPYQQPAAAYSSQPSATGFYDNYDSKPTYDSYARDRAPDPRDARDVRDARDMRGSRDAPRDSRMSDSRMGDSRAPMDPYAKEPRYPDDGYTSRDPYWRGSSGGQSGHVSAGGGPGIPSAPVSRDIYSGGDSWATGGGGGSRAGGPVASDRDRFGSGSYTNEPYAQREAGGALRRSEYGRPDDRYSRPDPYGYGRDRDYGSHAAPNNQHFVLRMRGVPFRATETDVYEFFHPIRPNQVELIRDSQYQRPSGDARVIFYSRKDYDDALMKDKQYMGERYIEMIPDNGRY</sequence>
<dbReference type="InterPro" id="IPR000504">
    <property type="entry name" value="RRM_dom"/>
</dbReference>
<keyword evidence="2 3" id="KW-0694">RNA-binding</keyword>
<evidence type="ECO:0000313" key="7">
    <source>
        <dbReference type="Proteomes" id="UP000008549"/>
    </source>
</evidence>
<evidence type="ECO:0000256" key="2">
    <source>
        <dbReference type="ARBA" id="ARBA00022884"/>
    </source>
</evidence>
<dbReference type="OMA" id="QCRGLPW"/>